<organism evidence="3 4">
    <name type="scientific">Candidatus Thiodictyon syntrophicum</name>
    <dbReference type="NCBI Taxonomy" id="1166950"/>
    <lineage>
        <taxon>Bacteria</taxon>
        <taxon>Pseudomonadati</taxon>
        <taxon>Pseudomonadota</taxon>
        <taxon>Gammaproteobacteria</taxon>
        <taxon>Chromatiales</taxon>
        <taxon>Chromatiaceae</taxon>
        <taxon>Thiodictyon</taxon>
    </lineage>
</organism>
<feature type="region of interest" description="Disordered" evidence="1">
    <location>
        <begin position="1"/>
        <end position="22"/>
    </location>
</feature>
<dbReference type="AlphaFoldDB" id="A0A2K8U939"/>
<reference evidence="3 4" key="1">
    <citation type="submission" date="2017-03" db="EMBL/GenBank/DDBJ databases">
        <title>Complete genome sequence of Candidatus 'Thiodictyon syntrophicum' sp. nov. strain Cad16T, a photolithoautotroph purple sulfur bacterium isolated from an alpine meromictic lake.</title>
        <authorList>
            <person name="Luedin S.M."/>
            <person name="Pothier J.F."/>
            <person name="Danza F."/>
            <person name="Storelli N."/>
            <person name="Wittwer M."/>
            <person name="Tonolla M."/>
        </authorList>
    </citation>
    <scope>NUCLEOTIDE SEQUENCE [LARGE SCALE GENOMIC DNA]</scope>
    <source>
        <strain evidence="3 4">Cad16T</strain>
    </source>
</reference>
<feature type="domain" description="DUF58" evidence="2">
    <location>
        <begin position="63"/>
        <end position="247"/>
    </location>
</feature>
<sequence length="322" mass="35246">MAETLVTERHQPDRSTGPIPGLDLGRLERLTRAVAAIRGGKPLAHGGGLHHPRAVADGLEFQEHRPLLPGDDPRRVDWRASARSRHPLVRRYRDERAGEWVICLDRSASMALVPDLWPRALQLAAGLAYLIMHFEHRVGLALFSARLDHLVQPGRGQHAFLALVRALGQAQPEGAGGASEPERCRPLLDPGRRAILISDYLRPDGMIPALNQLSATSGGVEVLHLAPAPPTLPLGEQVIADVEDGGRRPLIVTVESRAAALARWQALNRDLERHCRARHIPYTRWNLGTGLVGNRANGANGTAEGWERTLLRHLTGRAEALD</sequence>
<evidence type="ECO:0000256" key="1">
    <source>
        <dbReference type="SAM" id="MobiDB-lite"/>
    </source>
</evidence>
<dbReference type="PANTHER" id="PTHR33608:SF6">
    <property type="entry name" value="BLL2464 PROTEIN"/>
    <property type="match status" value="1"/>
</dbReference>
<name>A0A2K8U939_9GAMM</name>
<dbReference type="InterPro" id="IPR036465">
    <property type="entry name" value="vWFA_dom_sf"/>
</dbReference>
<dbReference type="SUPFAM" id="SSF53300">
    <property type="entry name" value="vWA-like"/>
    <property type="match status" value="1"/>
</dbReference>
<keyword evidence="4" id="KW-1185">Reference proteome</keyword>
<dbReference type="Pfam" id="PF01882">
    <property type="entry name" value="DUF58"/>
    <property type="match status" value="1"/>
</dbReference>
<protein>
    <recommendedName>
        <fullName evidence="2">DUF58 domain-containing protein</fullName>
    </recommendedName>
</protein>
<evidence type="ECO:0000313" key="4">
    <source>
        <dbReference type="Proteomes" id="UP000232638"/>
    </source>
</evidence>
<feature type="compositionally biased region" description="Basic and acidic residues" evidence="1">
    <location>
        <begin position="1"/>
        <end position="13"/>
    </location>
</feature>
<dbReference type="EMBL" id="CP020370">
    <property type="protein sequence ID" value="AUB82118.1"/>
    <property type="molecule type" value="Genomic_DNA"/>
</dbReference>
<dbReference type="Proteomes" id="UP000232638">
    <property type="component" value="Chromosome"/>
</dbReference>
<proteinExistence type="predicted"/>
<dbReference type="PANTHER" id="PTHR33608">
    <property type="entry name" value="BLL2464 PROTEIN"/>
    <property type="match status" value="1"/>
</dbReference>
<accession>A0A2K8U939</accession>
<dbReference type="KEGG" id="tsy:THSYN_14945"/>
<dbReference type="InterPro" id="IPR002881">
    <property type="entry name" value="DUF58"/>
</dbReference>
<gene>
    <name evidence="3" type="ORF">THSYN_14945</name>
</gene>
<evidence type="ECO:0000313" key="3">
    <source>
        <dbReference type="EMBL" id="AUB82118.1"/>
    </source>
</evidence>
<evidence type="ECO:0000259" key="2">
    <source>
        <dbReference type="Pfam" id="PF01882"/>
    </source>
</evidence>